<evidence type="ECO:0000256" key="7">
    <source>
        <dbReference type="ARBA" id="ARBA00023004"/>
    </source>
</evidence>
<reference evidence="12" key="1">
    <citation type="submission" date="2021-12" db="EMBL/GenBank/DDBJ databases">
        <authorList>
            <person name="Rodrigo-Torres L."/>
            <person name="Arahal R. D."/>
            <person name="Lucena T."/>
        </authorList>
    </citation>
    <scope>NUCLEOTIDE SEQUENCE</scope>
    <source>
        <strain evidence="12">CECT 8267</strain>
    </source>
</reference>
<evidence type="ECO:0000256" key="4">
    <source>
        <dbReference type="ARBA" id="ARBA00022723"/>
    </source>
</evidence>
<feature type="chain" id="PRO_5046257620" evidence="10">
    <location>
        <begin position="23"/>
        <end position="419"/>
    </location>
</feature>
<dbReference type="EMBL" id="CAKLPX010000001">
    <property type="protein sequence ID" value="CAH0991032.1"/>
    <property type="molecule type" value="Genomic_DNA"/>
</dbReference>
<keyword evidence="13" id="KW-1185">Reference proteome</keyword>
<comment type="caution">
    <text evidence="12">The sequence shown here is derived from an EMBL/GenBank/DDBJ whole genome shotgun (WGS) entry which is preliminary data.</text>
</comment>
<evidence type="ECO:0000256" key="2">
    <source>
        <dbReference type="ARBA" id="ARBA00022475"/>
    </source>
</evidence>
<dbReference type="EC" id="1.17.2.1" evidence="12"/>
<feature type="signal peptide" evidence="10">
    <location>
        <begin position="1"/>
        <end position="22"/>
    </location>
</feature>
<keyword evidence="4 9" id="KW-0479">Metal-binding</keyword>
<evidence type="ECO:0000256" key="3">
    <source>
        <dbReference type="ARBA" id="ARBA00022617"/>
    </source>
</evidence>
<protein>
    <submittedName>
        <fullName evidence="12">Nicotinate dehydrogenase subunit B</fullName>
        <ecNumber evidence="12">1.17.2.1</ecNumber>
    </submittedName>
</protein>
<organism evidence="12 13">
    <name type="scientific">Sinobacterium norvegicum</name>
    <dbReference type="NCBI Taxonomy" id="1641715"/>
    <lineage>
        <taxon>Bacteria</taxon>
        <taxon>Pseudomonadati</taxon>
        <taxon>Pseudomonadota</taxon>
        <taxon>Gammaproteobacteria</taxon>
        <taxon>Cellvibrionales</taxon>
        <taxon>Spongiibacteraceae</taxon>
        <taxon>Sinobacterium</taxon>
    </lineage>
</organism>
<evidence type="ECO:0000256" key="1">
    <source>
        <dbReference type="ARBA" id="ARBA00004236"/>
    </source>
</evidence>
<evidence type="ECO:0000313" key="13">
    <source>
        <dbReference type="Proteomes" id="UP000838100"/>
    </source>
</evidence>
<evidence type="ECO:0000313" key="12">
    <source>
        <dbReference type="EMBL" id="CAH0991032.1"/>
    </source>
</evidence>
<dbReference type="InterPro" id="IPR036909">
    <property type="entry name" value="Cyt_c-like_dom_sf"/>
</dbReference>
<gene>
    <name evidence="12" type="primary">nicB</name>
    <name evidence="12" type="ORF">SIN8267_01133</name>
</gene>
<evidence type="ECO:0000256" key="5">
    <source>
        <dbReference type="ARBA" id="ARBA00022729"/>
    </source>
</evidence>
<dbReference type="Pfam" id="PF00034">
    <property type="entry name" value="Cytochrom_C"/>
    <property type="match status" value="1"/>
</dbReference>
<keyword evidence="6" id="KW-0677">Repeat</keyword>
<sequence>MRFSVRLLCRIVCLFFCLQSHADDIEQSLLRGQYLAQVAGCISCHTADNGATNAGGRRFDTDLGVVYSTNITSDNKTGMGRYSYTEFYNALHYGQGKQRQLLPIMPFNSFKLLTERDTLALYRYYMSIPAVVRQLPRNQLHFPLNYDIALNGWGWLQQRQAWLSISHHKKNDNKAVQTTSSHGEQWQRGRYIVEAVAGCGRCHTPKSVLSQPDNSRRLAGAINQNFYAPNITAAELRRQNWTQQDLRQLFRQGYSSRHGTVLTGAYAVPYHYLKPLSKGDMDAAISYLLDTEQPVIANRPVNYGHNQKLPGYQTYQGYCAGCHGLNGEGIEQVAPAMIGNSTLNAQQPFNSVAIILKGVKPRHVEALMGFYEMPDYGEEFNNQTLADLVNYLRTTWSRQTTLLTANDVADIRQRFEPNH</sequence>
<keyword evidence="2" id="KW-1003">Cell membrane</keyword>
<dbReference type="GO" id="GO:0016491">
    <property type="term" value="F:oxidoreductase activity"/>
    <property type="evidence" value="ECO:0007669"/>
    <property type="project" value="UniProtKB-KW"/>
</dbReference>
<dbReference type="PROSITE" id="PS51007">
    <property type="entry name" value="CYTC"/>
    <property type="match status" value="3"/>
</dbReference>
<name>A0ABN8EI45_9GAMM</name>
<dbReference type="InterPro" id="IPR051459">
    <property type="entry name" value="Cytochrome_c-type_DH"/>
</dbReference>
<accession>A0ABN8EI45</accession>
<evidence type="ECO:0000259" key="11">
    <source>
        <dbReference type="PROSITE" id="PS51007"/>
    </source>
</evidence>
<dbReference type="PANTHER" id="PTHR35008:SF8">
    <property type="entry name" value="ALCOHOL DEHYDROGENASE CYTOCHROME C SUBUNIT"/>
    <property type="match status" value="1"/>
</dbReference>
<dbReference type="SUPFAM" id="SSF46626">
    <property type="entry name" value="Cytochrome c"/>
    <property type="match status" value="3"/>
</dbReference>
<comment type="subcellular location">
    <subcellularLocation>
        <location evidence="1">Cell membrane</location>
    </subcellularLocation>
</comment>
<evidence type="ECO:0000256" key="8">
    <source>
        <dbReference type="ARBA" id="ARBA00023136"/>
    </source>
</evidence>
<keyword evidence="12" id="KW-0560">Oxidoreductase</keyword>
<dbReference type="Gene3D" id="1.10.760.10">
    <property type="entry name" value="Cytochrome c-like domain"/>
    <property type="match status" value="2"/>
</dbReference>
<keyword evidence="5 10" id="KW-0732">Signal</keyword>
<keyword evidence="8" id="KW-0472">Membrane</keyword>
<feature type="domain" description="Cytochrome c" evidence="11">
    <location>
        <begin position="306"/>
        <end position="396"/>
    </location>
</feature>
<dbReference type="PANTHER" id="PTHR35008">
    <property type="entry name" value="BLL4482 PROTEIN-RELATED"/>
    <property type="match status" value="1"/>
</dbReference>
<evidence type="ECO:0000256" key="6">
    <source>
        <dbReference type="ARBA" id="ARBA00022737"/>
    </source>
</evidence>
<dbReference type="InterPro" id="IPR014353">
    <property type="entry name" value="Membr-bd_ADH_cyt_c"/>
</dbReference>
<evidence type="ECO:0000256" key="10">
    <source>
        <dbReference type="SAM" id="SignalP"/>
    </source>
</evidence>
<dbReference type="Proteomes" id="UP000838100">
    <property type="component" value="Unassembled WGS sequence"/>
</dbReference>
<keyword evidence="7 9" id="KW-0408">Iron</keyword>
<proteinExistence type="predicted"/>
<feature type="domain" description="Cytochrome c" evidence="11">
    <location>
        <begin position="184"/>
        <end position="292"/>
    </location>
</feature>
<dbReference type="PIRSF" id="PIRSF000018">
    <property type="entry name" value="Mb_ADH_cyt_c"/>
    <property type="match status" value="1"/>
</dbReference>
<dbReference type="InterPro" id="IPR009056">
    <property type="entry name" value="Cyt_c-like_dom"/>
</dbReference>
<feature type="domain" description="Cytochrome c" evidence="11">
    <location>
        <begin position="27"/>
        <end position="129"/>
    </location>
</feature>
<evidence type="ECO:0000256" key="9">
    <source>
        <dbReference type="PROSITE-ProRule" id="PRU00433"/>
    </source>
</evidence>
<keyword evidence="3 9" id="KW-0349">Heme</keyword>